<accession>A0A7W8A5V5</accession>
<name>A0A7W8A5V5_9ACTN</name>
<dbReference type="AlphaFoldDB" id="A0A7W8A5V5"/>
<keyword evidence="1" id="KW-0812">Transmembrane</keyword>
<keyword evidence="3" id="KW-1185">Reference proteome</keyword>
<comment type="caution">
    <text evidence="2">The sequence shown here is derived from an EMBL/GenBank/DDBJ whole genome shotgun (WGS) entry which is preliminary data.</text>
</comment>
<evidence type="ECO:0000313" key="2">
    <source>
        <dbReference type="EMBL" id="MBB5079266.1"/>
    </source>
</evidence>
<evidence type="ECO:0000313" key="3">
    <source>
        <dbReference type="Proteomes" id="UP000568380"/>
    </source>
</evidence>
<keyword evidence="1" id="KW-0472">Membrane</keyword>
<proteinExistence type="predicted"/>
<sequence>MILSIILFLVAPGVFVGLLCGSVFFASEAARLSPVVRLAARDVALGGHRTAAPIAVTMVLTACAIVVTSVAVAQSAQGRAWYVPQARHGALLVKLSNADPAVTRAALQREVPADSVVQRDQTTQDRHFGVDVEGVDLPDVEGVIPPGFIGDKALLRYLTGNAATPYDEGTAVVVTPHDLDVDTVTIRYSLRTDDDGAAARTKSLPATVVKSPDRQVNEVFIPTTVIRVLGLAPEAESLIVDPSRHRTTAAEQERVQRRLTDDAYTFLELGYQAPVA</sequence>
<gene>
    <name evidence="2" type="ORF">HNR40_004752</name>
</gene>
<evidence type="ECO:0000256" key="1">
    <source>
        <dbReference type="SAM" id="Phobius"/>
    </source>
</evidence>
<organism evidence="2 3">
    <name type="scientific">Nonomuraea endophytica</name>
    <dbReference type="NCBI Taxonomy" id="714136"/>
    <lineage>
        <taxon>Bacteria</taxon>
        <taxon>Bacillati</taxon>
        <taxon>Actinomycetota</taxon>
        <taxon>Actinomycetes</taxon>
        <taxon>Streptosporangiales</taxon>
        <taxon>Streptosporangiaceae</taxon>
        <taxon>Nonomuraea</taxon>
    </lineage>
</organism>
<dbReference type="Proteomes" id="UP000568380">
    <property type="component" value="Unassembled WGS sequence"/>
</dbReference>
<protein>
    <recommendedName>
        <fullName evidence="4">ABC transporter permease</fullName>
    </recommendedName>
</protein>
<feature type="transmembrane region" description="Helical" evidence="1">
    <location>
        <begin position="50"/>
        <end position="73"/>
    </location>
</feature>
<keyword evidence="1" id="KW-1133">Transmembrane helix</keyword>
<reference evidence="2 3" key="1">
    <citation type="submission" date="2020-08" db="EMBL/GenBank/DDBJ databases">
        <title>Genomic Encyclopedia of Type Strains, Phase IV (KMG-IV): sequencing the most valuable type-strain genomes for metagenomic binning, comparative biology and taxonomic classification.</title>
        <authorList>
            <person name="Goeker M."/>
        </authorList>
    </citation>
    <scope>NUCLEOTIDE SEQUENCE [LARGE SCALE GENOMIC DNA]</scope>
    <source>
        <strain evidence="2 3">DSM 45385</strain>
    </source>
</reference>
<dbReference type="RefSeq" id="WP_184964768.1">
    <property type="nucleotide sequence ID" value="NZ_JACHIN010000006.1"/>
</dbReference>
<dbReference type="EMBL" id="JACHIN010000006">
    <property type="protein sequence ID" value="MBB5079266.1"/>
    <property type="molecule type" value="Genomic_DNA"/>
</dbReference>
<evidence type="ECO:0008006" key="4">
    <source>
        <dbReference type="Google" id="ProtNLM"/>
    </source>
</evidence>